<dbReference type="GO" id="GO:0016747">
    <property type="term" value="F:acyltransferase activity, transferring groups other than amino-acyl groups"/>
    <property type="evidence" value="ECO:0007669"/>
    <property type="project" value="InterPro"/>
</dbReference>
<dbReference type="Proteomes" id="UP000053096">
    <property type="component" value="Unassembled WGS sequence"/>
</dbReference>
<reference evidence="4 7" key="2">
    <citation type="submission" date="2016-07" db="EMBL/GenBank/DDBJ databases">
        <title>Complete genome sequences of Bordetella pseudohinzii.</title>
        <authorList>
            <person name="Spilker T."/>
            <person name="Darrah R."/>
            <person name="LiPuma J.J."/>
        </authorList>
    </citation>
    <scope>NUCLEOTIDE SEQUENCE [LARGE SCALE GENOMIC DNA]</scope>
    <source>
        <strain evidence="4 7">HI4681</strain>
        <plasmid evidence="4 7">unnamed1</plasmid>
    </source>
</reference>
<reference evidence="5 6" key="1">
    <citation type="submission" date="2015-09" db="EMBL/GenBank/DDBJ databases">
        <authorList>
            <person name="Jackson K.R."/>
            <person name="Lunt B.L."/>
            <person name="Fisher J.N.B."/>
            <person name="Gardner A.V."/>
            <person name="Bailey M.E."/>
            <person name="Deus L.M."/>
            <person name="Earl A.S."/>
            <person name="Gibby P.D."/>
            <person name="Hartmann K.A."/>
            <person name="Liu J.E."/>
            <person name="Manci A.M."/>
            <person name="Nielsen D.A."/>
            <person name="Solomon M.B."/>
            <person name="Breakwell D.P."/>
            <person name="Burnett S.H."/>
            <person name="Grose J.H."/>
        </authorList>
    </citation>
    <scope>NUCLEOTIDE SEQUENCE [LARGE SCALE GENOMIC DNA]</scope>
    <source>
        <strain evidence="5 6">2789STDY5608636</strain>
    </source>
</reference>
<protein>
    <submittedName>
        <fullName evidence="5">O-acetyltransferase OatA</fullName>
        <ecNumber evidence="5">2.3.1.-</ecNumber>
    </submittedName>
</protein>
<dbReference type="InterPro" id="IPR050879">
    <property type="entry name" value="Acyltransferase_3"/>
</dbReference>
<feature type="transmembrane region" description="Helical" evidence="1">
    <location>
        <begin position="185"/>
        <end position="205"/>
    </location>
</feature>
<evidence type="ECO:0000256" key="1">
    <source>
        <dbReference type="SAM" id="Phobius"/>
    </source>
</evidence>
<keyword evidence="1" id="KW-1133">Transmembrane helix</keyword>
<dbReference type="AlphaFoldDB" id="A0A0M7HW93"/>
<feature type="transmembrane region" description="Helical" evidence="1">
    <location>
        <begin position="127"/>
        <end position="146"/>
    </location>
</feature>
<feature type="transmembrane region" description="Helical" evidence="1">
    <location>
        <begin position="240"/>
        <end position="259"/>
    </location>
</feature>
<dbReference type="GO" id="GO:0016020">
    <property type="term" value="C:membrane"/>
    <property type="evidence" value="ECO:0007669"/>
    <property type="project" value="TreeGrafter"/>
</dbReference>
<dbReference type="EC" id="2.3.1.-" evidence="5"/>
<feature type="transmembrane region" description="Helical" evidence="1">
    <location>
        <begin position="38"/>
        <end position="57"/>
    </location>
</feature>
<keyword evidence="7" id="KW-1185">Reference proteome</keyword>
<dbReference type="InterPro" id="IPR043968">
    <property type="entry name" value="SGNH"/>
</dbReference>
<dbReference type="PANTHER" id="PTHR23028">
    <property type="entry name" value="ACETYLTRANSFERASE"/>
    <property type="match status" value="1"/>
</dbReference>
<keyword evidence="1" id="KW-0472">Membrane</keyword>
<feature type="transmembrane region" description="Helical" evidence="1">
    <location>
        <begin position="312"/>
        <end position="335"/>
    </location>
</feature>
<evidence type="ECO:0000313" key="7">
    <source>
        <dbReference type="Proteomes" id="UP000092950"/>
    </source>
</evidence>
<keyword evidence="5" id="KW-0808">Transferase</keyword>
<dbReference type="KEGG" id="bpdz:BBN53_21015"/>
<organism evidence="5 6">
    <name type="scientific">Bordetella pseudohinzii</name>
    <dbReference type="NCBI Taxonomy" id="1331258"/>
    <lineage>
        <taxon>Bacteria</taxon>
        <taxon>Pseudomonadati</taxon>
        <taxon>Pseudomonadota</taxon>
        <taxon>Betaproteobacteria</taxon>
        <taxon>Burkholderiales</taxon>
        <taxon>Alcaligenaceae</taxon>
        <taxon>Bordetella</taxon>
    </lineage>
</organism>
<geneLocation type="plasmid" evidence="4 7">
    <name>unnamed1</name>
</geneLocation>
<evidence type="ECO:0000259" key="3">
    <source>
        <dbReference type="Pfam" id="PF19040"/>
    </source>
</evidence>
<keyword evidence="1" id="KW-0812">Transmembrane</keyword>
<evidence type="ECO:0000313" key="5">
    <source>
        <dbReference type="EMBL" id="CUJ13822.1"/>
    </source>
</evidence>
<feature type="transmembrane region" description="Helical" evidence="1">
    <location>
        <begin position="152"/>
        <end position="173"/>
    </location>
</feature>
<feature type="domain" description="SGNH" evidence="3">
    <location>
        <begin position="370"/>
        <end position="576"/>
    </location>
</feature>
<evidence type="ECO:0000259" key="2">
    <source>
        <dbReference type="Pfam" id="PF01757"/>
    </source>
</evidence>
<accession>A0A0M7HW93</accession>
<dbReference type="Pfam" id="PF01757">
    <property type="entry name" value="Acyl_transf_3"/>
    <property type="match status" value="1"/>
</dbReference>
<sequence length="597" mass="65856">MDVFFVISGYLITGIIRGQLESGQFRFADFYERRARRILPALLVMLAASAVAGWFLLDPFLFERLGQGVMAVIAFGSNILYWRTTNYFTAGLENPLLHTWSLGVEEQFYVIFPIALWLAWRFIPRRILWLILLFSAASLVAAQINVHKGRALAAFYLLPTRACELLIGAALAFSDLQRRLAPFPLLRHCLAWAGIFGIGAGVAIYDATTPFPGLSVLLPALGAAAVLAGASRDNALGRVLASRPLVGIGLISYSAYLWHQPLFTYAHTLGAAHGTLTGASLTLLSLAIAWLSWRYIETPFRAHGRIPRRTALAILGTACAVMFAVGAAICLTQGAALRFSEEQRRWWAYGNVELQSKYVVGRFNALETDFGPEPGPKVLVVGDSQAQDFLNVALEGGAWHGHQVRTFYISPVCQPVWDRRAVESDIAPADRGFCRSAKNLKQSLGLIEQADIVVIAANWQLWSAAQLPATLERLSLRPGQQLVIVGPKRFAVPEVIKLARMQPAERASLHYSLEAERLRVNERVRDMTAGRGVYIDLIDRLCPEARCPVFTPDDRLISYDGGHFTRDGAQYAASVLSQGETLRQLLDARPRSSAPEK</sequence>
<dbReference type="Proteomes" id="UP000092950">
    <property type="component" value="Plasmid unnamed1"/>
</dbReference>
<feature type="transmembrane region" description="Helical" evidence="1">
    <location>
        <begin position="211"/>
        <end position="228"/>
    </location>
</feature>
<dbReference type="EMBL" id="CYTV01000017">
    <property type="protein sequence ID" value="CUJ13822.1"/>
    <property type="molecule type" value="Genomic_DNA"/>
</dbReference>
<gene>
    <name evidence="5" type="primary">oatA</name>
    <name evidence="4" type="ORF">BBN53_21015</name>
    <name evidence="5" type="ORF">ERS370011_03955</name>
</gene>
<evidence type="ECO:0000313" key="6">
    <source>
        <dbReference type="Proteomes" id="UP000053096"/>
    </source>
</evidence>
<name>A0A0M7HW93_9BORD</name>
<feature type="domain" description="Acyltransferase 3" evidence="2">
    <location>
        <begin position="1"/>
        <end position="293"/>
    </location>
</feature>
<dbReference type="InterPro" id="IPR002656">
    <property type="entry name" value="Acyl_transf_3_dom"/>
</dbReference>
<feature type="transmembrane region" description="Helical" evidence="1">
    <location>
        <begin position="271"/>
        <end position="291"/>
    </location>
</feature>
<feature type="transmembrane region" description="Helical" evidence="1">
    <location>
        <begin position="64"/>
        <end position="82"/>
    </location>
</feature>
<evidence type="ECO:0000313" key="4">
    <source>
        <dbReference type="EMBL" id="ANY18507.1"/>
    </source>
</evidence>
<dbReference type="PANTHER" id="PTHR23028:SF53">
    <property type="entry name" value="ACYL_TRANSF_3 DOMAIN-CONTAINING PROTEIN"/>
    <property type="match status" value="1"/>
</dbReference>
<keyword evidence="5" id="KW-0012">Acyltransferase</keyword>
<keyword evidence="4" id="KW-0614">Plasmid</keyword>
<dbReference type="GO" id="GO:0009103">
    <property type="term" value="P:lipopolysaccharide biosynthetic process"/>
    <property type="evidence" value="ECO:0007669"/>
    <property type="project" value="TreeGrafter"/>
</dbReference>
<proteinExistence type="predicted"/>
<dbReference type="EMBL" id="CP016441">
    <property type="protein sequence ID" value="ANY18507.1"/>
    <property type="molecule type" value="Genomic_DNA"/>
</dbReference>
<dbReference type="Pfam" id="PF19040">
    <property type="entry name" value="SGNH"/>
    <property type="match status" value="1"/>
</dbReference>